<evidence type="ECO:0000313" key="2">
    <source>
        <dbReference type="EMBL" id="ADX68352.1"/>
    </source>
</evidence>
<feature type="transmembrane region" description="Helical" evidence="1">
    <location>
        <begin position="25"/>
        <end position="51"/>
    </location>
</feature>
<organism evidence="2 3">
    <name type="scientific">Weeksella virosa (strain ATCC 43766 / DSM 16922 / JCM 21250 / CCUG 30538 / CDC 9751 / IAM 14551 / NBRC 16016 / NCTC 11634 / CL345/78)</name>
    <dbReference type="NCBI Taxonomy" id="865938"/>
    <lineage>
        <taxon>Bacteria</taxon>
        <taxon>Pseudomonadati</taxon>
        <taxon>Bacteroidota</taxon>
        <taxon>Flavobacteriia</taxon>
        <taxon>Flavobacteriales</taxon>
        <taxon>Weeksellaceae</taxon>
        <taxon>Weeksella</taxon>
    </lineage>
</organism>
<feature type="transmembrane region" description="Helical" evidence="1">
    <location>
        <begin position="104"/>
        <end position="126"/>
    </location>
</feature>
<reference evidence="2 3" key="1">
    <citation type="journal article" date="2011" name="Stand. Genomic Sci.">
        <title>Complete genome sequence of Weeksella virosa type strain (9751).</title>
        <authorList>
            <person name="Lang E."/>
            <person name="Teshima H."/>
            <person name="Lucas S."/>
            <person name="Lapidus A."/>
            <person name="Hammon N."/>
            <person name="Deshpande S."/>
            <person name="Nolan M."/>
            <person name="Cheng J.F."/>
            <person name="Pitluck S."/>
            <person name="Liolios K."/>
            <person name="Pagani I."/>
            <person name="Mikhailova N."/>
            <person name="Ivanova N."/>
            <person name="Mavromatis K."/>
            <person name="Pati A."/>
            <person name="Tapia R."/>
            <person name="Han C."/>
            <person name="Goodwin L."/>
            <person name="Chen A."/>
            <person name="Palaniappan K."/>
            <person name="Land M."/>
            <person name="Hauser L."/>
            <person name="Chang Y.J."/>
            <person name="Jeffries C.D."/>
            <person name="Brambilla E.M."/>
            <person name="Kopitz M."/>
            <person name="Rohde M."/>
            <person name="Goker M."/>
            <person name="Tindall B.J."/>
            <person name="Detter J.C."/>
            <person name="Woyke T."/>
            <person name="Bristow J."/>
            <person name="Eisen J.A."/>
            <person name="Markowitz V."/>
            <person name="Hugenholtz P."/>
            <person name="Klenk H.P."/>
            <person name="Kyrpides N.C."/>
        </authorList>
    </citation>
    <scope>NUCLEOTIDE SEQUENCE [LARGE SCALE GENOMIC DNA]</scope>
    <source>
        <strain evidence="3">ATCC 43766 / DSM 16922 / JCM 21250 / NBRC 16016 / NCTC 11634 / CL345/78</strain>
    </source>
</reference>
<evidence type="ECO:0000256" key="1">
    <source>
        <dbReference type="SAM" id="Phobius"/>
    </source>
</evidence>
<dbReference type="PANTHER" id="PTHR30060">
    <property type="entry name" value="INNER MEMBRANE PROTEIN"/>
    <property type="match status" value="1"/>
</dbReference>
<proteinExistence type="predicted"/>
<dbReference type="Pfam" id="PF03741">
    <property type="entry name" value="TerC"/>
    <property type="match status" value="1"/>
</dbReference>
<gene>
    <name evidence="2" type="ordered locus">Weevi_1655</name>
</gene>
<feature type="transmembrane region" description="Helical" evidence="1">
    <location>
        <begin position="63"/>
        <end position="84"/>
    </location>
</feature>
<dbReference type="KEGG" id="wvi:Weevi_1655"/>
<dbReference type="AlphaFoldDB" id="F0NZK5"/>
<keyword evidence="1" id="KW-0472">Membrane</keyword>
<protein>
    <submittedName>
        <fullName evidence="2">Integral membrane protein TerC</fullName>
    </submittedName>
</protein>
<sequence>MKFLIFSLNRHTHMDYTVFLTADGLIALGTLTLLEIVLGIDNIVFISILSGKLPKHQQKKAQQLGLALAMITRVLLLFSLTWVMTLTTPLFNLGILIGIDNPDILDNLAISGRDLILLIGGLFLIYKSTVEIHHKLEGDVEESTNIKVHSFAGTIVQILILDLVFSLDSVITAVGMAKHIEVMIAAVIIAVLVMMISATKISNFVNNHPTVKMLALSFLLLIGVSLLAEGFDQHISKGYIYFAMGFSMLVEFLNLRMKKNNRNPVELRNINTTENTTENTTKS</sequence>
<feature type="transmembrane region" description="Helical" evidence="1">
    <location>
        <begin position="146"/>
        <end position="167"/>
    </location>
</feature>
<dbReference type="STRING" id="865938.Weevi_1655"/>
<dbReference type="HOGENOM" id="CLU_064910_0_0_10"/>
<dbReference type="EMBL" id="CP002455">
    <property type="protein sequence ID" value="ADX68352.1"/>
    <property type="molecule type" value="Genomic_DNA"/>
</dbReference>
<feature type="transmembrane region" description="Helical" evidence="1">
    <location>
        <begin position="210"/>
        <end position="227"/>
    </location>
</feature>
<reference evidence="3" key="2">
    <citation type="journal article" date="2011" name="Stand. Genomic Sci.">
        <title>Complete genome sequence of Weeksella virosa type strain (9751T).</title>
        <authorList>
            <person name="Lang E."/>
            <person name="Teshima H."/>
            <person name="Lucas S."/>
            <person name="Lapidus A."/>
            <person name="Hammon N."/>
            <person name="Deshpande S."/>
            <person name="Nolan M."/>
            <person name="Cheng J."/>
            <person name="Pitluck S."/>
            <person name="Liolios K."/>
            <person name="Pagani I."/>
            <person name="Mikhailova N."/>
            <person name="Ivanova N."/>
            <person name="Mavromatis K."/>
            <person name="Pati A."/>
            <person name="Tapia R."/>
            <person name="Han C."/>
            <person name="Goodwin L."/>
            <person name="Chen A."/>
            <person name="Palaniappan K."/>
            <person name="Land M."/>
            <person name="Hauser L."/>
            <person name="Chang Y."/>
            <person name="Jeffries C."/>
            <person name="Brambilla E."/>
            <person name="Kopitz M."/>
            <person name="Rohde M."/>
            <person name="Goker M."/>
            <person name="Tindall B."/>
            <person name="Detter J."/>
            <person name="Woyke T."/>
            <person name="Bristow J."/>
            <person name="Eisen J."/>
            <person name="Markowitz V."/>
            <person name="Hugenholtz P."/>
            <person name="Klenk H."/>
            <person name="Kyrpides N."/>
        </authorList>
    </citation>
    <scope>NUCLEOTIDE SEQUENCE [LARGE SCALE GENOMIC DNA]</scope>
    <source>
        <strain evidence="3">ATCC 43766 / DSM 16922 / JCM 21250 / NBRC 16016 / NCTC 11634 / CL345/78</strain>
    </source>
</reference>
<evidence type="ECO:0000313" key="3">
    <source>
        <dbReference type="Proteomes" id="UP000008641"/>
    </source>
</evidence>
<feature type="transmembrane region" description="Helical" evidence="1">
    <location>
        <begin position="239"/>
        <end position="255"/>
    </location>
</feature>
<dbReference type="GO" id="GO:0005886">
    <property type="term" value="C:plasma membrane"/>
    <property type="evidence" value="ECO:0007669"/>
    <property type="project" value="TreeGrafter"/>
</dbReference>
<dbReference type="Proteomes" id="UP000008641">
    <property type="component" value="Chromosome"/>
</dbReference>
<accession>F0NZK5</accession>
<dbReference type="eggNOG" id="COG0861">
    <property type="taxonomic scope" value="Bacteria"/>
</dbReference>
<keyword evidence="1" id="KW-0812">Transmembrane</keyword>
<keyword evidence="1" id="KW-1133">Transmembrane helix</keyword>
<dbReference type="InterPro" id="IPR005496">
    <property type="entry name" value="Integral_membrane_TerC"/>
</dbReference>
<keyword evidence="3" id="KW-1185">Reference proteome</keyword>
<feature type="transmembrane region" description="Helical" evidence="1">
    <location>
        <begin position="179"/>
        <end position="198"/>
    </location>
</feature>
<name>F0NZK5_WEEVC</name>
<dbReference type="PANTHER" id="PTHR30060:SF0">
    <property type="entry name" value="COILED-COIL PROTEIN (DUF2040)-RELATED"/>
    <property type="match status" value="1"/>
</dbReference>